<reference evidence="7 8" key="1">
    <citation type="journal article" date="2019" name="Int. J. Syst. Evol. Microbiol.">
        <title>The Global Catalogue of Microorganisms (GCM) 10K type strain sequencing project: providing services to taxonomists for standard genome sequencing and annotation.</title>
        <authorList>
            <consortium name="The Broad Institute Genomics Platform"/>
            <consortium name="The Broad Institute Genome Sequencing Center for Infectious Disease"/>
            <person name="Wu L."/>
            <person name="Ma J."/>
        </authorList>
    </citation>
    <scope>NUCLEOTIDE SEQUENCE [LARGE SCALE GENOMIC DNA]</scope>
    <source>
        <strain evidence="7 8">JCM 9383</strain>
    </source>
</reference>
<dbReference type="GO" id="GO:0008483">
    <property type="term" value="F:transaminase activity"/>
    <property type="evidence" value="ECO:0007669"/>
    <property type="project" value="UniProtKB-KW"/>
</dbReference>
<dbReference type="PRINTS" id="PR00035">
    <property type="entry name" value="HTHGNTR"/>
</dbReference>
<comment type="caution">
    <text evidence="7">The sequence shown here is derived from an EMBL/GenBank/DDBJ whole genome shotgun (WGS) entry which is preliminary data.</text>
</comment>
<dbReference type="Pfam" id="PF00155">
    <property type="entry name" value="Aminotran_1_2"/>
    <property type="match status" value="1"/>
</dbReference>
<dbReference type="InterPro" id="IPR015421">
    <property type="entry name" value="PyrdxlP-dep_Trfase_major"/>
</dbReference>
<dbReference type="InterPro" id="IPR004839">
    <property type="entry name" value="Aminotransferase_I/II_large"/>
</dbReference>
<dbReference type="PROSITE" id="PS50949">
    <property type="entry name" value="HTH_GNTR"/>
    <property type="match status" value="1"/>
</dbReference>
<organism evidence="7 8">
    <name type="scientific">Saccharopolyspora taberi</name>
    <dbReference type="NCBI Taxonomy" id="60895"/>
    <lineage>
        <taxon>Bacteria</taxon>
        <taxon>Bacillati</taxon>
        <taxon>Actinomycetota</taxon>
        <taxon>Actinomycetes</taxon>
        <taxon>Pseudonocardiales</taxon>
        <taxon>Pseudonocardiaceae</taxon>
        <taxon>Saccharopolyspora</taxon>
    </lineage>
</organism>
<dbReference type="Gene3D" id="1.10.10.10">
    <property type="entry name" value="Winged helix-like DNA-binding domain superfamily/Winged helix DNA-binding domain"/>
    <property type="match status" value="1"/>
</dbReference>
<evidence type="ECO:0000256" key="4">
    <source>
        <dbReference type="ARBA" id="ARBA00023125"/>
    </source>
</evidence>
<feature type="domain" description="HTH gntR-type" evidence="6">
    <location>
        <begin position="26"/>
        <end position="94"/>
    </location>
</feature>
<keyword evidence="7" id="KW-0808">Transferase</keyword>
<evidence type="ECO:0000256" key="2">
    <source>
        <dbReference type="ARBA" id="ARBA00022898"/>
    </source>
</evidence>
<evidence type="ECO:0000256" key="5">
    <source>
        <dbReference type="ARBA" id="ARBA00023163"/>
    </source>
</evidence>
<name>A0ABN3VM72_9PSEU</name>
<dbReference type="InterPro" id="IPR036390">
    <property type="entry name" value="WH_DNA-bd_sf"/>
</dbReference>
<comment type="similarity">
    <text evidence="1">In the C-terminal section; belongs to the class-I pyridoxal-phosphate-dependent aminotransferase family.</text>
</comment>
<keyword evidence="8" id="KW-1185">Reference proteome</keyword>
<keyword evidence="7" id="KW-0032">Aminotransferase</keyword>
<evidence type="ECO:0000256" key="1">
    <source>
        <dbReference type="ARBA" id="ARBA00005384"/>
    </source>
</evidence>
<dbReference type="InterPro" id="IPR051446">
    <property type="entry name" value="HTH_trans_reg/aminotransferase"/>
</dbReference>
<dbReference type="Proteomes" id="UP001500979">
    <property type="component" value="Unassembled WGS sequence"/>
</dbReference>
<evidence type="ECO:0000313" key="7">
    <source>
        <dbReference type="EMBL" id="GAA2818967.1"/>
    </source>
</evidence>
<dbReference type="SUPFAM" id="SSF53383">
    <property type="entry name" value="PLP-dependent transferases"/>
    <property type="match status" value="1"/>
</dbReference>
<dbReference type="InterPro" id="IPR000524">
    <property type="entry name" value="Tscrpt_reg_HTH_GntR"/>
</dbReference>
<dbReference type="RefSeq" id="WP_344685980.1">
    <property type="nucleotide sequence ID" value="NZ_BAAAUX010000035.1"/>
</dbReference>
<dbReference type="PANTHER" id="PTHR46577">
    <property type="entry name" value="HTH-TYPE TRANSCRIPTIONAL REGULATORY PROTEIN GABR"/>
    <property type="match status" value="1"/>
</dbReference>
<keyword evidence="5" id="KW-0804">Transcription</keyword>
<dbReference type="InterPro" id="IPR015424">
    <property type="entry name" value="PyrdxlP-dep_Trfase"/>
</dbReference>
<proteinExistence type="inferred from homology"/>
<dbReference type="PANTHER" id="PTHR46577:SF1">
    <property type="entry name" value="HTH-TYPE TRANSCRIPTIONAL REGULATORY PROTEIN GABR"/>
    <property type="match status" value="1"/>
</dbReference>
<keyword evidence="3" id="KW-0805">Transcription regulation</keyword>
<dbReference type="CDD" id="cd07377">
    <property type="entry name" value="WHTH_GntR"/>
    <property type="match status" value="1"/>
</dbReference>
<dbReference type="Gene3D" id="3.40.640.10">
    <property type="entry name" value="Type I PLP-dependent aspartate aminotransferase-like (Major domain)"/>
    <property type="match status" value="1"/>
</dbReference>
<dbReference type="Pfam" id="PF00392">
    <property type="entry name" value="GntR"/>
    <property type="match status" value="1"/>
</dbReference>
<evidence type="ECO:0000256" key="3">
    <source>
        <dbReference type="ARBA" id="ARBA00023015"/>
    </source>
</evidence>
<dbReference type="CDD" id="cd00609">
    <property type="entry name" value="AAT_like"/>
    <property type="match status" value="1"/>
</dbReference>
<dbReference type="InterPro" id="IPR036388">
    <property type="entry name" value="WH-like_DNA-bd_sf"/>
</dbReference>
<sequence length="482" mass="52030">MSVIPAGHIPGRKLVELLGSWYGQQRPTSRALSQGVKQLVLEGRLPPGTRLPAERDLADRLGVSRTLVARALERLREDGFAASRRGAGSWVKLPDGKLASAPQGGWYPAGAESEVIDLAQATPPAPPELAEAADRARLRLVEEIRGHGYLLQGHLPLRERIAEGYARRGLPTDPDQILVTNGALNAFTLVLHLMVAPGERVLVEHPTYPNSLEAIRGVNATPVAAPMVQDGWDLELIEATMHQASPRLAYLIPDFQNPTGTRMGAEDRARLATALRRTHTVAVIDETMLEVDLTDETPPPPVASFAEKNTITIGSASKAFWGGLRLGWIRASVELVQRMIAGRARVDLGSPVMEQLLLTELLADPEPGLRRRRAEWAAGRDALVAALGEHLPHWKFRIPDGGLALWCDVGAPVGSRFAVTAEQHGVRFATGSRFAVNGSLESWLRLPYTLPPASLREAVQRISRAACSAGAAPSIALEGPIT</sequence>
<dbReference type="SMART" id="SM00345">
    <property type="entry name" value="HTH_GNTR"/>
    <property type="match status" value="1"/>
</dbReference>
<evidence type="ECO:0000259" key="6">
    <source>
        <dbReference type="PROSITE" id="PS50949"/>
    </source>
</evidence>
<dbReference type="EMBL" id="BAAAUX010000035">
    <property type="protein sequence ID" value="GAA2818967.1"/>
    <property type="molecule type" value="Genomic_DNA"/>
</dbReference>
<accession>A0ABN3VM72</accession>
<dbReference type="SUPFAM" id="SSF46785">
    <property type="entry name" value="Winged helix' DNA-binding domain"/>
    <property type="match status" value="1"/>
</dbReference>
<keyword evidence="4" id="KW-0238">DNA-binding</keyword>
<gene>
    <name evidence="7" type="ORF">GCM10010470_62880</name>
</gene>
<evidence type="ECO:0000313" key="8">
    <source>
        <dbReference type="Proteomes" id="UP001500979"/>
    </source>
</evidence>
<keyword evidence="2" id="KW-0663">Pyridoxal phosphate</keyword>
<protein>
    <submittedName>
        <fullName evidence="7">PLP-dependent aminotransferase family protein</fullName>
    </submittedName>
</protein>